<evidence type="ECO:0000256" key="8">
    <source>
        <dbReference type="ARBA" id="ARBA00051875"/>
    </source>
</evidence>
<evidence type="ECO:0000256" key="7">
    <source>
        <dbReference type="ARBA" id="ARBA00023080"/>
    </source>
</evidence>
<feature type="binding site" evidence="10">
    <location>
        <begin position="148"/>
        <end position="151"/>
    </location>
    <ligand>
        <name>substrate</name>
    </ligand>
</feature>
<name>A0A9D1J8W3_9BACT</name>
<evidence type="ECO:0000313" key="12">
    <source>
        <dbReference type="EMBL" id="HIR66337.1"/>
    </source>
</evidence>
<dbReference type="CDD" id="cd00515">
    <property type="entry name" value="HAM1"/>
    <property type="match status" value="1"/>
</dbReference>
<comment type="catalytic activity">
    <reaction evidence="9 10">
        <text>XTP + H2O = XMP + diphosphate + H(+)</text>
        <dbReference type="Rhea" id="RHEA:28610"/>
        <dbReference type="ChEBI" id="CHEBI:15377"/>
        <dbReference type="ChEBI" id="CHEBI:15378"/>
        <dbReference type="ChEBI" id="CHEBI:33019"/>
        <dbReference type="ChEBI" id="CHEBI:57464"/>
        <dbReference type="ChEBI" id="CHEBI:61314"/>
        <dbReference type="EC" id="3.6.1.66"/>
    </reaction>
</comment>
<dbReference type="EMBL" id="DVHL01000044">
    <property type="protein sequence ID" value="HIR66337.1"/>
    <property type="molecule type" value="Genomic_DNA"/>
</dbReference>
<dbReference type="GO" id="GO:0035870">
    <property type="term" value="F:dITP diphosphatase activity"/>
    <property type="evidence" value="ECO:0007669"/>
    <property type="project" value="UniProtKB-UniRule"/>
</dbReference>
<evidence type="ECO:0000256" key="11">
    <source>
        <dbReference type="RuleBase" id="RU003781"/>
    </source>
</evidence>
<evidence type="ECO:0000256" key="1">
    <source>
        <dbReference type="ARBA" id="ARBA00008023"/>
    </source>
</evidence>
<feature type="binding site" evidence="10">
    <location>
        <position position="39"/>
    </location>
    <ligand>
        <name>Mg(2+)</name>
        <dbReference type="ChEBI" id="CHEBI:18420"/>
    </ligand>
</feature>
<feature type="binding site" evidence="10">
    <location>
        <position position="171"/>
    </location>
    <ligand>
        <name>substrate</name>
    </ligand>
</feature>
<dbReference type="InterPro" id="IPR029001">
    <property type="entry name" value="ITPase-like_fam"/>
</dbReference>
<comment type="subunit">
    <text evidence="2 10">Homodimer.</text>
</comment>
<comment type="function">
    <text evidence="10">Pyrophosphatase that catalyzes the hydrolysis of nucleoside triphosphates to their monophosphate derivatives, with a high preference for the non-canonical purine nucleotides XTP (xanthosine triphosphate), dITP (deoxyinosine triphosphate) and ITP. Seems to function as a house-cleaning enzyme that removes non-canonical purine nucleotides from the nucleotide pool, thus preventing their incorporation into DNA/RNA and avoiding chromosomal lesions.</text>
</comment>
<dbReference type="GO" id="GO:0046872">
    <property type="term" value="F:metal ion binding"/>
    <property type="evidence" value="ECO:0007669"/>
    <property type="project" value="UniProtKB-KW"/>
</dbReference>
<dbReference type="GO" id="GO:0009146">
    <property type="term" value="P:purine nucleoside triphosphate catabolic process"/>
    <property type="evidence" value="ECO:0007669"/>
    <property type="project" value="UniProtKB-UniRule"/>
</dbReference>
<keyword evidence="7 10" id="KW-0546">Nucleotide metabolism</keyword>
<dbReference type="GO" id="GO:0005829">
    <property type="term" value="C:cytosol"/>
    <property type="evidence" value="ECO:0007669"/>
    <property type="project" value="TreeGrafter"/>
</dbReference>
<feature type="binding site" evidence="10">
    <location>
        <position position="69"/>
    </location>
    <ligand>
        <name>substrate</name>
    </ligand>
</feature>
<sequence>MKLLIASNNKHKIREISDVLKGKFDVVSLDEENIVCDPEENGETFLQNATIKANAVAKHTALAVLADDTGLCVDALGGLPGVHSARFAGDHDNAQNRKKLLQMMTGTTNRKAHFTCVVVLRYPDGKTIHAEGRVDGEILTEERGNNGFGYDSLFFCTELGKTFAEATEEEKNAVSHRGRALHNLLEKL</sequence>
<dbReference type="GO" id="GO:0017111">
    <property type="term" value="F:ribonucleoside triphosphate phosphatase activity"/>
    <property type="evidence" value="ECO:0007669"/>
    <property type="project" value="InterPro"/>
</dbReference>
<organism evidence="12 13">
    <name type="scientific">Candidatus Fimimonas gallinarum</name>
    <dbReference type="NCBI Taxonomy" id="2840821"/>
    <lineage>
        <taxon>Bacteria</taxon>
        <taxon>Pseudomonadati</taxon>
        <taxon>Myxococcota</taxon>
        <taxon>Myxococcia</taxon>
        <taxon>Myxococcales</taxon>
        <taxon>Cystobacterineae</taxon>
        <taxon>Myxococcaceae</taxon>
        <taxon>Myxococcaceae incertae sedis</taxon>
        <taxon>Candidatus Fimimonas</taxon>
    </lineage>
</organism>
<comment type="catalytic activity">
    <reaction evidence="10">
        <text>ITP + H2O = IMP + diphosphate + H(+)</text>
        <dbReference type="Rhea" id="RHEA:29399"/>
        <dbReference type="ChEBI" id="CHEBI:15377"/>
        <dbReference type="ChEBI" id="CHEBI:15378"/>
        <dbReference type="ChEBI" id="CHEBI:33019"/>
        <dbReference type="ChEBI" id="CHEBI:58053"/>
        <dbReference type="ChEBI" id="CHEBI:61402"/>
        <dbReference type="EC" id="3.6.1.66"/>
    </reaction>
</comment>
<feature type="binding site" evidence="10">
    <location>
        <begin position="7"/>
        <end position="12"/>
    </location>
    <ligand>
        <name>substrate</name>
    </ligand>
</feature>
<proteinExistence type="inferred from homology"/>
<dbReference type="InterPro" id="IPR020922">
    <property type="entry name" value="dITP/XTP_pyrophosphatase"/>
</dbReference>
<dbReference type="Proteomes" id="UP000824200">
    <property type="component" value="Unassembled WGS sequence"/>
</dbReference>
<accession>A0A9D1J8W3</accession>
<dbReference type="EC" id="3.6.1.66" evidence="10"/>
<evidence type="ECO:0000256" key="3">
    <source>
        <dbReference type="ARBA" id="ARBA00022723"/>
    </source>
</evidence>
<keyword evidence="4 10" id="KW-0547">Nucleotide-binding</keyword>
<dbReference type="GO" id="GO:0000166">
    <property type="term" value="F:nucleotide binding"/>
    <property type="evidence" value="ECO:0007669"/>
    <property type="project" value="UniProtKB-KW"/>
</dbReference>
<dbReference type="GO" id="GO:0036222">
    <property type="term" value="F:XTP diphosphatase activity"/>
    <property type="evidence" value="ECO:0007669"/>
    <property type="project" value="UniProtKB-UniRule"/>
</dbReference>
<dbReference type="GO" id="GO:0009117">
    <property type="term" value="P:nucleotide metabolic process"/>
    <property type="evidence" value="ECO:0007669"/>
    <property type="project" value="UniProtKB-KW"/>
</dbReference>
<dbReference type="AlphaFoldDB" id="A0A9D1J8W3"/>
<evidence type="ECO:0000313" key="13">
    <source>
        <dbReference type="Proteomes" id="UP000824200"/>
    </source>
</evidence>
<keyword evidence="5 10" id="KW-0378">Hydrolase</keyword>
<protein>
    <recommendedName>
        <fullName evidence="10">dITP/XTP pyrophosphatase</fullName>
        <ecNumber evidence="10">3.6.1.66</ecNumber>
    </recommendedName>
    <alternativeName>
        <fullName evidence="10">Non-canonical purine NTP pyrophosphatase</fullName>
    </alternativeName>
    <alternativeName>
        <fullName evidence="10">Non-standard purine NTP pyrophosphatase</fullName>
    </alternativeName>
    <alternativeName>
        <fullName evidence="10">Nucleoside-triphosphate diphosphatase</fullName>
    </alternativeName>
    <alternativeName>
        <fullName evidence="10">Nucleoside-triphosphate pyrophosphatase</fullName>
        <shortName evidence="10">NTPase</shortName>
    </alternativeName>
</protein>
<evidence type="ECO:0000256" key="10">
    <source>
        <dbReference type="HAMAP-Rule" id="MF_01405"/>
    </source>
</evidence>
<feature type="binding site" evidence="10">
    <location>
        <begin position="176"/>
        <end position="177"/>
    </location>
    <ligand>
        <name>substrate</name>
    </ligand>
</feature>
<reference evidence="12" key="1">
    <citation type="submission" date="2020-10" db="EMBL/GenBank/DDBJ databases">
        <authorList>
            <person name="Gilroy R."/>
        </authorList>
    </citation>
    <scope>NUCLEOTIDE SEQUENCE</scope>
    <source>
        <strain evidence="12">CHK121-14286</strain>
    </source>
</reference>
<evidence type="ECO:0000256" key="4">
    <source>
        <dbReference type="ARBA" id="ARBA00022741"/>
    </source>
</evidence>
<comment type="caution">
    <text evidence="12">The sequence shown here is derived from an EMBL/GenBank/DDBJ whole genome shotgun (WGS) entry which is preliminary data.</text>
</comment>
<evidence type="ECO:0000256" key="5">
    <source>
        <dbReference type="ARBA" id="ARBA00022801"/>
    </source>
</evidence>
<keyword evidence="6 10" id="KW-0460">Magnesium</keyword>
<dbReference type="PANTHER" id="PTHR11067">
    <property type="entry name" value="INOSINE TRIPHOSPHATE PYROPHOSPHATASE/HAM1 PROTEIN"/>
    <property type="match status" value="1"/>
</dbReference>
<keyword evidence="3 10" id="KW-0479">Metal-binding</keyword>
<dbReference type="InterPro" id="IPR002637">
    <property type="entry name" value="RdgB/HAM1"/>
</dbReference>
<comment type="similarity">
    <text evidence="1 10 11">Belongs to the HAM1 NTPase family.</text>
</comment>
<evidence type="ECO:0000256" key="9">
    <source>
        <dbReference type="ARBA" id="ARBA00052017"/>
    </source>
</evidence>
<dbReference type="FunFam" id="3.90.950.10:FF:000001">
    <property type="entry name" value="dITP/XTP pyrophosphatase"/>
    <property type="match status" value="1"/>
</dbReference>
<dbReference type="GO" id="GO:0036220">
    <property type="term" value="F:ITP diphosphatase activity"/>
    <property type="evidence" value="ECO:0007669"/>
    <property type="project" value="UniProtKB-UniRule"/>
</dbReference>
<evidence type="ECO:0000256" key="6">
    <source>
        <dbReference type="ARBA" id="ARBA00022842"/>
    </source>
</evidence>
<dbReference type="NCBIfam" id="TIGR00042">
    <property type="entry name" value="RdgB/HAM1 family non-canonical purine NTP pyrophosphatase"/>
    <property type="match status" value="1"/>
</dbReference>
<comment type="cofactor">
    <cofactor evidence="10">
        <name>Mg(2+)</name>
        <dbReference type="ChEBI" id="CHEBI:18420"/>
    </cofactor>
    <text evidence="10">Binds 1 Mg(2+) ion per subunit.</text>
</comment>
<dbReference type="PANTHER" id="PTHR11067:SF9">
    <property type="entry name" value="INOSINE TRIPHOSPHATE PYROPHOSPHATASE"/>
    <property type="match status" value="1"/>
</dbReference>
<feature type="active site" description="Proton acceptor" evidence="10">
    <location>
        <position position="68"/>
    </location>
</feature>
<feature type="binding site" evidence="10">
    <location>
        <position position="68"/>
    </location>
    <ligand>
        <name>Mg(2+)</name>
        <dbReference type="ChEBI" id="CHEBI:18420"/>
    </ligand>
</feature>
<reference evidence="12" key="2">
    <citation type="journal article" date="2021" name="PeerJ">
        <title>Extensive microbial diversity within the chicken gut microbiome revealed by metagenomics and culture.</title>
        <authorList>
            <person name="Gilroy R."/>
            <person name="Ravi A."/>
            <person name="Getino M."/>
            <person name="Pursley I."/>
            <person name="Horton D.L."/>
            <person name="Alikhan N.F."/>
            <person name="Baker D."/>
            <person name="Gharbi K."/>
            <person name="Hall N."/>
            <person name="Watson M."/>
            <person name="Adriaenssens E.M."/>
            <person name="Foster-Nyarko E."/>
            <person name="Jarju S."/>
            <person name="Secka A."/>
            <person name="Antonio M."/>
            <person name="Oren A."/>
            <person name="Chaudhuri R.R."/>
            <person name="La Ragione R."/>
            <person name="Hildebrand F."/>
            <person name="Pallen M.J."/>
        </authorList>
    </citation>
    <scope>NUCLEOTIDE SEQUENCE</scope>
    <source>
        <strain evidence="12">CHK121-14286</strain>
    </source>
</reference>
<evidence type="ECO:0000256" key="2">
    <source>
        <dbReference type="ARBA" id="ARBA00011738"/>
    </source>
</evidence>
<comment type="catalytic activity">
    <reaction evidence="8 10">
        <text>dITP + H2O = dIMP + diphosphate + H(+)</text>
        <dbReference type="Rhea" id="RHEA:28342"/>
        <dbReference type="ChEBI" id="CHEBI:15377"/>
        <dbReference type="ChEBI" id="CHEBI:15378"/>
        <dbReference type="ChEBI" id="CHEBI:33019"/>
        <dbReference type="ChEBI" id="CHEBI:61194"/>
        <dbReference type="ChEBI" id="CHEBI:61382"/>
        <dbReference type="EC" id="3.6.1.66"/>
    </reaction>
</comment>
<dbReference type="HAMAP" id="MF_01405">
    <property type="entry name" value="Non_canon_purine_NTPase"/>
    <property type="match status" value="1"/>
</dbReference>
<gene>
    <name evidence="12" type="primary">rdgB</name>
    <name evidence="12" type="ORF">IAC95_05610</name>
</gene>
<dbReference type="SUPFAM" id="SSF52972">
    <property type="entry name" value="ITPase-like"/>
    <property type="match status" value="1"/>
</dbReference>
<dbReference type="Gene3D" id="3.90.950.10">
    <property type="match status" value="1"/>
</dbReference>
<dbReference type="Pfam" id="PF01725">
    <property type="entry name" value="Ham1p_like"/>
    <property type="match status" value="1"/>
</dbReference>